<gene>
    <name evidence="23" type="primary">CDKAL1</name>
</gene>
<evidence type="ECO:0000256" key="4">
    <source>
        <dbReference type="ARBA" id="ARBA00008616"/>
    </source>
</evidence>
<dbReference type="InterPro" id="IPR005839">
    <property type="entry name" value="Methylthiotransferase"/>
</dbReference>
<dbReference type="NCBIfam" id="TIGR01578">
    <property type="entry name" value="MiaB-like-B"/>
    <property type="match status" value="1"/>
</dbReference>
<evidence type="ECO:0000256" key="14">
    <source>
        <dbReference type="ARBA" id="ARBA00023004"/>
    </source>
</evidence>
<evidence type="ECO:0000256" key="9">
    <source>
        <dbReference type="ARBA" id="ARBA00022691"/>
    </source>
</evidence>
<dbReference type="NCBIfam" id="TIGR00089">
    <property type="entry name" value="MiaB/RimO family radical SAM methylthiotransferase"/>
    <property type="match status" value="1"/>
</dbReference>
<dbReference type="SFLD" id="SFLDS00029">
    <property type="entry name" value="Radical_SAM"/>
    <property type="match status" value="1"/>
</dbReference>
<evidence type="ECO:0000256" key="5">
    <source>
        <dbReference type="ARBA" id="ARBA00013273"/>
    </source>
</evidence>
<dbReference type="GO" id="GO:0016020">
    <property type="term" value="C:membrane"/>
    <property type="evidence" value="ECO:0007669"/>
    <property type="project" value="UniProtKB-SubCell"/>
</dbReference>
<organism evidence="23 24">
    <name type="scientific">Gadus morhua</name>
    <name type="common">Atlantic cod</name>
    <dbReference type="NCBI Taxonomy" id="8049"/>
    <lineage>
        <taxon>Eukaryota</taxon>
        <taxon>Metazoa</taxon>
        <taxon>Chordata</taxon>
        <taxon>Craniata</taxon>
        <taxon>Vertebrata</taxon>
        <taxon>Euteleostomi</taxon>
        <taxon>Actinopterygii</taxon>
        <taxon>Neopterygii</taxon>
        <taxon>Teleostei</taxon>
        <taxon>Neoteleostei</taxon>
        <taxon>Acanthomorphata</taxon>
        <taxon>Zeiogadaria</taxon>
        <taxon>Gadariae</taxon>
        <taxon>Gadiformes</taxon>
        <taxon>Gadoidei</taxon>
        <taxon>Gadidae</taxon>
        <taxon>Gadus</taxon>
    </lineage>
</organism>
<dbReference type="PROSITE" id="PS51918">
    <property type="entry name" value="RADICAL_SAM"/>
    <property type="match status" value="1"/>
</dbReference>
<name>A0A8C5BUZ2_GADMO</name>
<reference evidence="23" key="1">
    <citation type="submission" date="2025-08" db="UniProtKB">
        <authorList>
            <consortium name="Ensembl"/>
        </authorList>
    </citation>
    <scope>IDENTIFICATION</scope>
</reference>
<dbReference type="GeneTree" id="ENSGT00940000155952"/>
<dbReference type="Proteomes" id="UP000694546">
    <property type="component" value="Chromosome 11"/>
</dbReference>
<dbReference type="FunFam" id="3.40.50.12160:FF:000005">
    <property type="entry name" value="threonylcarbamoyladenosine tRNA methylthiotransferase isoform X1"/>
    <property type="match status" value="1"/>
</dbReference>
<dbReference type="InterPro" id="IPR038135">
    <property type="entry name" value="Methylthiotransferase_N_sf"/>
</dbReference>
<comment type="catalytic activity">
    <reaction evidence="19">
        <text>N(6)-L-threonylcarbamoyladenosine(37) in tRNA + (sulfur carrier)-SH + AH2 + 2 S-adenosyl-L-methionine = 2-methylsulfanyl-N(6)-L-threonylcarbamoyladenosine(37) in tRNA + (sulfur carrier)-H + 5'-deoxyadenosine + L-methionine + A + S-adenosyl-L-homocysteine + 2 H(+)</text>
        <dbReference type="Rhea" id="RHEA:37075"/>
        <dbReference type="Rhea" id="RHEA-COMP:10163"/>
        <dbReference type="Rhea" id="RHEA-COMP:11092"/>
        <dbReference type="Rhea" id="RHEA-COMP:14737"/>
        <dbReference type="Rhea" id="RHEA-COMP:14739"/>
        <dbReference type="ChEBI" id="CHEBI:13193"/>
        <dbReference type="ChEBI" id="CHEBI:15378"/>
        <dbReference type="ChEBI" id="CHEBI:17319"/>
        <dbReference type="ChEBI" id="CHEBI:17499"/>
        <dbReference type="ChEBI" id="CHEBI:29917"/>
        <dbReference type="ChEBI" id="CHEBI:57844"/>
        <dbReference type="ChEBI" id="CHEBI:57856"/>
        <dbReference type="ChEBI" id="CHEBI:59789"/>
        <dbReference type="ChEBI" id="CHEBI:64428"/>
        <dbReference type="ChEBI" id="CHEBI:74418"/>
        <dbReference type="ChEBI" id="CHEBI:74420"/>
        <dbReference type="EC" id="2.8.4.5"/>
    </reaction>
</comment>
<feature type="region of interest" description="Disordered" evidence="20">
    <location>
        <begin position="1"/>
        <end position="44"/>
    </location>
</feature>
<proteinExistence type="inferred from homology"/>
<dbReference type="FunFam" id="3.80.30.20:FF:000002">
    <property type="entry name" value="threonylcarbamoyladenosine tRNA methylthiotransferase isoform X2"/>
    <property type="match status" value="1"/>
</dbReference>
<keyword evidence="14" id="KW-0408">Iron</keyword>
<evidence type="ECO:0000256" key="8">
    <source>
        <dbReference type="ARBA" id="ARBA00022679"/>
    </source>
</evidence>
<keyword evidence="7" id="KW-0004">4Fe-4S</keyword>
<dbReference type="InterPro" id="IPR020612">
    <property type="entry name" value="Methylthiotransferase_CS"/>
</dbReference>
<keyword evidence="9" id="KW-0949">S-adenosyl-L-methionine</keyword>
<dbReference type="SUPFAM" id="SSF102114">
    <property type="entry name" value="Radical SAM enzymes"/>
    <property type="match status" value="1"/>
</dbReference>
<feature type="compositionally biased region" description="Acidic residues" evidence="20">
    <location>
        <begin position="8"/>
        <end position="17"/>
    </location>
</feature>
<dbReference type="PROSITE" id="PS01278">
    <property type="entry name" value="MTTASE_RADICAL"/>
    <property type="match status" value="1"/>
</dbReference>
<dbReference type="GO" id="GO:0051539">
    <property type="term" value="F:4 iron, 4 sulfur cluster binding"/>
    <property type="evidence" value="ECO:0007669"/>
    <property type="project" value="UniProtKB-KW"/>
</dbReference>
<sequence>MPSACDSMIDDIEDMVSADDPTPQDRQNARKSIIPRARKRKDQLVPEELQADSLIPGTQKIWMRTWGCSHNNSDGEYMAGQLAASGYKMTDDPSEADLWLLNSCTVKNPAEDHFRNSIKKAQDQQKKVVLAGCVPQAQPRMDYLKGLSIIGVQQIDRVVEVVDEAVKGHSVRLLGQKKDGGKRLGGARLDLPKIRKNPLIEIISINTGCLNACTYCKTKHARGDLASYPVEELVERARQSFQEGVCEIWLTSEDTGAYGRDIGTDLPSLLWRLVEEIPEGAMLRLGMTNPPYILEHLEEMAKVLNHPRVYAFLHVPVQSASDSVLMDMKREYCAADFRTVVDFLKDRVPGITIATDIICGFPGETEADFQETVELVRQYRFPSLFINQFYPRPGTPAAKMEQVPAHVKKQRTKELSQLFHSYNPYDHKIGERQKVLVTEESFDAQYFVAHNKFYEQVKSRRRHISRTTVGRLASRYLNVNHMSVLSNKHRRQTGNSFQRAPRAIQHSERPRPNPLDTVTLSLIGKSTALRVKGLSLFAVCFGGSGGGGGVLPHLFSGKREEILCGARRTLAPAGGRTAGPPPSEAGEQECVVLWGRVGTWGHTQDRFWREITAVFLIYIYIYR</sequence>
<feature type="domain" description="Radical SAM core" evidence="22">
    <location>
        <begin position="195"/>
        <end position="426"/>
    </location>
</feature>
<evidence type="ECO:0000256" key="15">
    <source>
        <dbReference type="ARBA" id="ARBA00023014"/>
    </source>
</evidence>
<keyword evidence="13" id="KW-1133">Transmembrane helix</keyword>
<evidence type="ECO:0000256" key="10">
    <source>
        <dbReference type="ARBA" id="ARBA00022692"/>
    </source>
</evidence>
<keyword evidence="10" id="KW-0812">Transmembrane</keyword>
<dbReference type="InterPro" id="IPR006466">
    <property type="entry name" value="MiaB-like_arc_euk"/>
</dbReference>
<evidence type="ECO:0000256" key="11">
    <source>
        <dbReference type="ARBA" id="ARBA00022694"/>
    </source>
</evidence>
<evidence type="ECO:0000256" key="19">
    <source>
        <dbReference type="ARBA" id="ARBA00051661"/>
    </source>
</evidence>
<keyword evidence="15" id="KW-0411">Iron-sulfur</keyword>
<comment type="cofactor">
    <cofactor evidence="1">
        <name>[4Fe-4S] cluster</name>
        <dbReference type="ChEBI" id="CHEBI:49883"/>
    </cofactor>
</comment>
<evidence type="ECO:0000256" key="6">
    <source>
        <dbReference type="ARBA" id="ARBA00018810"/>
    </source>
</evidence>
<dbReference type="CDD" id="cd01335">
    <property type="entry name" value="Radical_SAM"/>
    <property type="match status" value="1"/>
</dbReference>
<dbReference type="AlphaFoldDB" id="A0A8C5BUZ2"/>
<keyword evidence="11" id="KW-0819">tRNA processing</keyword>
<evidence type="ECO:0000256" key="2">
    <source>
        <dbReference type="ARBA" id="ARBA00002399"/>
    </source>
</evidence>
<keyword evidence="12" id="KW-0479">Metal-binding</keyword>
<dbReference type="GO" id="GO:0035598">
    <property type="term" value="F:tRNA (N(6)-L-threonylcarbamoyladenosine(37)-C(2))-methylthiotransferase activity"/>
    <property type="evidence" value="ECO:0007669"/>
    <property type="project" value="UniProtKB-EC"/>
</dbReference>
<dbReference type="GO" id="GO:0046872">
    <property type="term" value="F:metal ion binding"/>
    <property type="evidence" value="ECO:0007669"/>
    <property type="project" value="UniProtKB-KW"/>
</dbReference>
<dbReference type="PANTHER" id="PTHR11918:SF45">
    <property type="entry name" value="THREONYLCARBAMOYLADENOSINE TRNA METHYLTHIOTRANSFERASE"/>
    <property type="match status" value="1"/>
</dbReference>
<evidence type="ECO:0000259" key="21">
    <source>
        <dbReference type="PROSITE" id="PS51449"/>
    </source>
</evidence>
<reference evidence="23" key="2">
    <citation type="submission" date="2025-09" db="UniProtKB">
        <authorList>
            <consortium name="Ensembl"/>
        </authorList>
    </citation>
    <scope>IDENTIFICATION</scope>
</reference>
<dbReference type="Pfam" id="PF00919">
    <property type="entry name" value="UPF0004"/>
    <property type="match status" value="1"/>
</dbReference>
<evidence type="ECO:0000313" key="24">
    <source>
        <dbReference type="Proteomes" id="UP000694546"/>
    </source>
</evidence>
<evidence type="ECO:0000256" key="17">
    <source>
        <dbReference type="ARBA" id="ARBA00029733"/>
    </source>
</evidence>
<feature type="domain" description="MTTase N-terminal" evidence="21">
    <location>
        <begin position="59"/>
        <end position="167"/>
    </location>
</feature>
<keyword evidence="24" id="KW-1185">Reference proteome</keyword>
<keyword evidence="16" id="KW-0472">Membrane</keyword>
<accession>A0A8C5BUZ2</accession>
<dbReference type="Gene3D" id="3.40.50.12160">
    <property type="entry name" value="Methylthiotransferase, N-terminal domain"/>
    <property type="match status" value="1"/>
</dbReference>
<comment type="subcellular location">
    <subcellularLocation>
        <location evidence="3">Membrane</location>
        <topology evidence="3">Single-pass membrane protein</topology>
    </subcellularLocation>
</comment>
<comment type="similarity">
    <text evidence="4">Belongs to the methylthiotransferase family. CDKAL1 subfamily.</text>
</comment>
<protein>
    <recommendedName>
        <fullName evidence="6">Threonylcarbamoyladenosine tRNA methylthiotransferase</fullName>
        <ecNumber evidence="5">2.8.4.5</ecNumber>
    </recommendedName>
    <alternativeName>
        <fullName evidence="17">CDK5 regulatory subunit-associated protein 1-like 1</fullName>
    </alternativeName>
    <alternativeName>
        <fullName evidence="18">tRNA-t(6)A37 methylthiotransferase</fullName>
    </alternativeName>
</protein>
<evidence type="ECO:0000256" key="13">
    <source>
        <dbReference type="ARBA" id="ARBA00022989"/>
    </source>
</evidence>
<evidence type="ECO:0000256" key="12">
    <source>
        <dbReference type="ARBA" id="ARBA00022723"/>
    </source>
</evidence>
<evidence type="ECO:0000256" key="18">
    <source>
        <dbReference type="ARBA" id="ARBA00031213"/>
    </source>
</evidence>
<dbReference type="SFLD" id="SFLDG01082">
    <property type="entry name" value="B12-binding_domain_containing"/>
    <property type="match status" value="1"/>
</dbReference>
<evidence type="ECO:0000259" key="22">
    <source>
        <dbReference type="PROSITE" id="PS51918"/>
    </source>
</evidence>
<dbReference type="PANTHER" id="PTHR11918">
    <property type="entry name" value="RADICAL SAM PROTEINS"/>
    <property type="match status" value="1"/>
</dbReference>
<dbReference type="InterPro" id="IPR006638">
    <property type="entry name" value="Elp3/MiaA/NifB-like_rSAM"/>
</dbReference>
<dbReference type="GO" id="GO:0005783">
    <property type="term" value="C:endoplasmic reticulum"/>
    <property type="evidence" value="ECO:0007669"/>
    <property type="project" value="TreeGrafter"/>
</dbReference>
<evidence type="ECO:0000256" key="16">
    <source>
        <dbReference type="ARBA" id="ARBA00023136"/>
    </source>
</evidence>
<evidence type="ECO:0000256" key="20">
    <source>
        <dbReference type="SAM" id="MobiDB-lite"/>
    </source>
</evidence>
<dbReference type="InterPro" id="IPR013848">
    <property type="entry name" value="Methylthiotransferase_N"/>
</dbReference>
<comment type="function">
    <text evidence="2">Catalyzes the methylthiolation of N6-threonylcarbamoyladenosine (t(6)A), leading to the formation of 2-methylthio-N6-threonylcarbamoyladenosine (ms(2)t(6)A) at position 37 in tRNAs that read codons beginning with adenine.</text>
</comment>
<evidence type="ECO:0000256" key="7">
    <source>
        <dbReference type="ARBA" id="ARBA00022485"/>
    </source>
</evidence>
<evidence type="ECO:0000256" key="3">
    <source>
        <dbReference type="ARBA" id="ARBA00004167"/>
    </source>
</evidence>
<feature type="region of interest" description="Disordered" evidence="20">
    <location>
        <begin position="490"/>
        <end position="516"/>
    </location>
</feature>
<dbReference type="SMART" id="SM00729">
    <property type="entry name" value="Elp3"/>
    <property type="match status" value="1"/>
</dbReference>
<dbReference type="InterPro" id="IPR023404">
    <property type="entry name" value="rSAM_horseshoe"/>
</dbReference>
<keyword evidence="8" id="KW-0808">Transferase</keyword>
<dbReference type="InterPro" id="IPR007197">
    <property type="entry name" value="rSAM"/>
</dbReference>
<dbReference type="PROSITE" id="PS51449">
    <property type="entry name" value="MTTASE_N"/>
    <property type="match status" value="1"/>
</dbReference>
<dbReference type="EC" id="2.8.4.5" evidence="5"/>
<dbReference type="Pfam" id="PF04055">
    <property type="entry name" value="Radical_SAM"/>
    <property type="match status" value="1"/>
</dbReference>
<dbReference type="Gene3D" id="3.80.30.20">
    <property type="entry name" value="tm_1862 like domain"/>
    <property type="match status" value="1"/>
</dbReference>
<dbReference type="Ensembl" id="ENSGMOT00000050490.1">
    <property type="protein sequence ID" value="ENSGMOP00000051520.1"/>
    <property type="gene ID" value="ENSGMOG00000001207.2"/>
</dbReference>
<evidence type="ECO:0000313" key="23">
    <source>
        <dbReference type="Ensembl" id="ENSGMOP00000051520.1"/>
    </source>
</evidence>
<dbReference type="InterPro" id="IPR058240">
    <property type="entry name" value="rSAM_sf"/>
</dbReference>
<evidence type="ECO:0000256" key="1">
    <source>
        <dbReference type="ARBA" id="ARBA00001966"/>
    </source>
</evidence>